<protein>
    <recommendedName>
        <fullName evidence="1">IgGFc-binding protein N-terminal domain-containing protein</fullName>
    </recommendedName>
</protein>
<gene>
    <name evidence="2" type="ORF">KUTeg_007577</name>
</gene>
<dbReference type="InterPro" id="IPR000884">
    <property type="entry name" value="TSP1_rpt"/>
</dbReference>
<accession>A0ABQ9FDN0</accession>
<keyword evidence="3" id="KW-1185">Reference proteome</keyword>
<organism evidence="2 3">
    <name type="scientific">Tegillarca granosa</name>
    <name type="common">Malaysian cockle</name>
    <name type="synonym">Anadara granosa</name>
    <dbReference type="NCBI Taxonomy" id="220873"/>
    <lineage>
        <taxon>Eukaryota</taxon>
        <taxon>Metazoa</taxon>
        <taxon>Spiralia</taxon>
        <taxon>Lophotrochozoa</taxon>
        <taxon>Mollusca</taxon>
        <taxon>Bivalvia</taxon>
        <taxon>Autobranchia</taxon>
        <taxon>Pteriomorphia</taxon>
        <taxon>Arcoida</taxon>
        <taxon>Arcoidea</taxon>
        <taxon>Arcidae</taxon>
        <taxon>Tegillarca</taxon>
    </lineage>
</organism>
<dbReference type="PROSITE" id="PS50092">
    <property type="entry name" value="TSP1"/>
    <property type="match status" value="1"/>
</dbReference>
<feature type="domain" description="IgGFc-binding protein N-terminal" evidence="1">
    <location>
        <begin position="27"/>
        <end position="327"/>
    </location>
</feature>
<evidence type="ECO:0000313" key="2">
    <source>
        <dbReference type="EMBL" id="KAJ8315427.1"/>
    </source>
</evidence>
<dbReference type="EMBL" id="JARBDR010000337">
    <property type="protein sequence ID" value="KAJ8315427.1"/>
    <property type="molecule type" value="Genomic_DNA"/>
</dbReference>
<comment type="caution">
    <text evidence="2">The sequence shown here is derived from an EMBL/GenBank/DDBJ whole genome shotgun (WGS) entry which is preliminary data.</text>
</comment>
<dbReference type="Pfam" id="PF17517">
    <property type="entry name" value="IgGFc_binding"/>
    <property type="match status" value="1"/>
</dbReference>
<dbReference type="InterPro" id="IPR035234">
    <property type="entry name" value="IgGFc-bd_N"/>
</dbReference>
<proteinExistence type="predicted"/>
<sequence>MESKGFLITADDEVVAYGVNKQKYSNDAFLALPTDVLGKEYYAVTYYPPYRKAQIMVVGVQDSTSVTIRFSSSSWSRTTDSYGGKTYAAGSTLRIRVNRYDAFQIQSPGDLTGAYITSDKPISVFSGNRKTNTGPYGSQDHLVEHLTPVNTWGKKFATVPIPKRSTGDYFKVIASEDATSISYKCKISSSLSTYSIYLSKAGDFKQVLVSSGKYCYWQADKAILLTQIVISQKSSSEPADPAMLVIPPIEQYAADYTFTSPKYSGGSYDNYFLFVVKKAERYKLKVDGNAFHSSTVYTDIPDTEYVGGFINVADGSHTVRHDSPISVFGGFLYGRAYLETYGFPTGMRMAKHLLIPLPILFIYLFRILVDGQWGSWQSWGSCSQTCSPSGSTVSGTKTRIRTCTNPAPKYDGKQCVGDG</sequence>
<name>A0ABQ9FDN0_TEGGR</name>
<dbReference type="Gene3D" id="2.20.100.10">
    <property type="entry name" value="Thrombospondin type-1 (TSP1) repeat"/>
    <property type="match status" value="1"/>
</dbReference>
<dbReference type="SUPFAM" id="SSF82895">
    <property type="entry name" value="TSP-1 type 1 repeat"/>
    <property type="match status" value="1"/>
</dbReference>
<dbReference type="PANTHER" id="PTHR46534:SF1">
    <property type="entry name" value="IGGFC-BINDING PROTEIN N-TERMINAL DOMAIN-CONTAINING PROTEIN"/>
    <property type="match status" value="1"/>
</dbReference>
<evidence type="ECO:0000313" key="3">
    <source>
        <dbReference type="Proteomes" id="UP001217089"/>
    </source>
</evidence>
<dbReference type="Proteomes" id="UP001217089">
    <property type="component" value="Unassembled WGS sequence"/>
</dbReference>
<dbReference type="InterPro" id="IPR036383">
    <property type="entry name" value="TSP1_rpt_sf"/>
</dbReference>
<evidence type="ECO:0000259" key="1">
    <source>
        <dbReference type="Pfam" id="PF17517"/>
    </source>
</evidence>
<reference evidence="2 3" key="1">
    <citation type="submission" date="2022-12" db="EMBL/GenBank/DDBJ databases">
        <title>Chromosome-level genome of Tegillarca granosa.</title>
        <authorList>
            <person name="Kim J."/>
        </authorList>
    </citation>
    <scope>NUCLEOTIDE SEQUENCE [LARGE SCALE GENOMIC DNA]</scope>
    <source>
        <strain evidence="2">Teg-2019</strain>
        <tissue evidence="2">Adductor muscle</tissue>
    </source>
</reference>
<dbReference type="PANTHER" id="PTHR46534">
    <property type="entry name" value="IGGFC_BINDING DOMAIN-CONTAINING PROTEIN"/>
    <property type="match status" value="1"/>
</dbReference>